<comment type="caution">
    <text evidence="3">The sequence shown here is derived from an EMBL/GenBank/DDBJ whole genome shotgun (WGS) entry which is preliminary data.</text>
</comment>
<sequence>MSQVDFDILNLFIEKYELVLAFGSKVLIATWQEEVRDLVHQDQLLRKSYLTMGSQIILHFEDDETLREISMVTDFTVDDLNSTALVSLYGKNKLFLKTINYFNESLHDLMECIAKVQQGELTETMAKEVFASGMILYGYMIYAYPLLPLVSFDNQVVDYLTLAVKFDIVEKICATTLAKSSFYKFFMYSDGEEYLRIAPPPVITELQAHLEILQREGTLSGRELEICMQTLQVFKLGIHRAVHLGSPHPIFNALISFGSDFCCLVHEGNEFATRLLFIYSTVVVFCKYYIKRDRNIWIDYIHWYKESEIEKYGKFRHQADEDLYYLATQTKFVIRCGELRHFDPALYVLAICDTDIFNTNVDTTTVVMAHYLQTTCSMTKGIRRKRLVRCVSCRTLKIKCDQKRPTCEYCLDTGRECVYISNEAPIEQPNQISIETPRKTGVGLVNDVSSLDSIILGIFREKYLHLLTYGSREIISTWRAETNELLVDSTHILTKSYLAMGALMLLYFEDEDVVQEHAQVSDFTFKDLLSAKLVSTYGRATLAIKIINHFQEAIEELNKYITRAYQGKLSVTEYRELFATGMILHTYMVFDPLLPLLSFDPGMADYVSLALNFDGVQRLCISVSGTCPFHYYIINFGDVLTLDYPSNVVISQLKTQLDGLQEDGLLSPDEFATCNRTLQVFNSGLHRAILVGYPLPIFNTIISFGNDFSRLVHGNSNDFTLRLLFVYSCIAIFCKYYMKRNHNMWMDFILRYKRSEFAKYGRFRFPLDENLCCLATETNFLIRCSQLQDFDPETYASYSVPQLPETKDKDSASNAEFGILNIFKEKYIYVMAFGSKTLIKYWHSEATELVRQNLLLAKSYLTTGTLMILYLNDEEVLHEVSRVTDYSVDELKSTSYVSVYGRSKLMLKTITYFEEAINALMKYIAKAQAGELTEMEAREVFASGILLYGYMVYAYPLLTLVSFDDQVVDYLTLALKFVIVERMCVSPLARTLFRKYFMTSQDDVYLTSASSPIIADLQNQLYNLQLQGGVPEEEMYVCSKAVEILNLRMDSAIEIRSPLPIFNCIVSFSSDFCRLAHSKNEFALRLLFVYSCILVFCKYYIKRKSNMWMDYIAQYKTQEFHAYGKFRHQMDADLYYLATETKFVTRCNEFRNFDPAVYVTRYRSTNFGCL</sequence>
<dbReference type="EMBL" id="QLNQ01000022">
    <property type="protein sequence ID" value="RCK64373.1"/>
    <property type="molecule type" value="Genomic_DNA"/>
</dbReference>
<dbReference type="InterPro" id="IPR036864">
    <property type="entry name" value="Zn2-C6_fun-type_DNA-bd_sf"/>
</dbReference>
<proteinExistence type="predicted"/>
<dbReference type="SMART" id="SM00066">
    <property type="entry name" value="GAL4"/>
    <property type="match status" value="1"/>
</dbReference>
<feature type="domain" description="Zn(2)-C6 fungal-type" evidence="2">
    <location>
        <begin position="389"/>
        <end position="419"/>
    </location>
</feature>
<dbReference type="PANTHER" id="PTHR47784">
    <property type="entry name" value="STEROL UPTAKE CONTROL PROTEIN 2"/>
    <property type="match status" value="1"/>
</dbReference>
<accession>A0A367YES2</accession>
<dbReference type="PANTHER" id="PTHR47784:SF5">
    <property type="entry name" value="STEROL UPTAKE CONTROL PROTEIN 2"/>
    <property type="match status" value="1"/>
</dbReference>
<evidence type="ECO:0000313" key="4">
    <source>
        <dbReference type="Proteomes" id="UP000253472"/>
    </source>
</evidence>
<evidence type="ECO:0000256" key="1">
    <source>
        <dbReference type="SAM" id="Phobius"/>
    </source>
</evidence>
<dbReference type="GO" id="GO:0008270">
    <property type="term" value="F:zinc ion binding"/>
    <property type="evidence" value="ECO:0007669"/>
    <property type="project" value="InterPro"/>
</dbReference>
<name>A0A367YES2_9ASCO</name>
<organism evidence="3 4">
    <name type="scientific">Candida viswanathii</name>
    <dbReference type="NCBI Taxonomy" id="5486"/>
    <lineage>
        <taxon>Eukaryota</taxon>
        <taxon>Fungi</taxon>
        <taxon>Dikarya</taxon>
        <taxon>Ascomycota</taxon>
        <taxon>Saccharomycotina</taxon>
        <taxon>Pichiomycetes</taxon>
        <taxon>Debaryomycetaceae</taxon>
        <taxon>Candida/Lodderomyces clade</taxon>
        <taxon>Candida</taxon>
    </lineage>
</organism>
<dbReference type="Gene3D" id="4.10.240.10">
    <property type="entry name" value="Zn(2)-C6 fungal-type DNA-binding domain"/>
    <property type="match status" value="1"/>
</dbReference>
<reference evidence="3 4" key="1">
    <citation type="submission" date="2018-06" db="EMBL/GenBank/DDBJ databases">
        <title>Whole genome sequencing of Candida tropicalis (genome annotated by CSBL at Korea University).</title>
        <authorList>
            <person name="Ahn J."/>
        </authorList>
    </citation>
    <scope>NUCLEOTIDE SEQUENCE [LARGE SCALE GENOMIC DNA]</scope>
    <source>
        <strain evidence="3 4">ATCC 20962</strain>
    </source>
</reference>
<dbReference type="AlphaFoldDB" id="A0A367YES2"/>
<keyword evidence="1" id="KW-1133">Transmembrane helix</keyword>
<dbReference type="Proteomes" id="UP000253472">
    <property type="component" value="Unassembled WGS sequence"/>
</dbReference>
<feature type="transmembrane region" description="Helical" evidence="1">
    <location>
        <begin position="1082"/>
        <end position="1101"/>
    </location>
</feature>
<evidence type="ECO:0000259" key="2">
    <source>
        <dbReference type="PROSITE" id="PS50048"/>
    </source>
</evidence>
<protein>
    <recommendedName>
        <fullName evidence="2">Zn(2)-C6 fungal-type domain-containing protein</fullName>
    </recommendedName>
</protein>
<keyword evidence="1" id="KW-0472">Membrane</keyword>
<dbReference type="Pfam" id="PF00172">
    <property type="entry name" value="Zn_clus"/>
    <property type="match status" value="1"/>
</dbReference>
<dbReference type="PROSITE" id="PS50048">
    <property type="entry name" value="ZN2_CY6_FUNGAL_2"/>
    <property type="match status" value="1"/>
</dbReference>
<dbReference type="OrthoDB" id="4023759at2759"/>
<dbReference type="CDD" id="cd00067">
    <property type="entry name" value="GAL4"/>
    <property type="match status" value="1"/>
</dbReference>
<keyword evidence="1" id="KW-0812">Transmembrane</keyword>
<dbReference type="InterPro" id="IPR001138">
    <property type="entry name" value="Zn2Cys6_DnaBD"/>
</dbReference>
<dbReference type="SUPFAM" id="SSF57701">
    <property type="entry name" value="Zn2/Cys6 DNA-binding domain"/>
    <property type="match status" value="1"/>
</dbReference>
<evidence type="ECO:0000313" key="3">
    <source>
        <dbReference type="EMBL" id="RCK64373.1"/>
    </source>
</evidence>
<keyword evidence="4" id="KW-1185">Reference proteome</keyword>
<dbReference type="InterPro" id="IPR053157">
    <property type="entry name" value="Sterol_Uptake_Regulator"/>
</dbReference>
<dbReference type="GO" id="GO:0001228">
    <property type="term" value="F:DNA-binding transcription activator activity, RNA polymerase II-specific"/>
    <property type="evidence" value="ECO:0007669"/>
    <property type="project" value="TreeGrafter"/>
</dbReference>
<gene>
    <name evidence="3" type="ORF">Cantr_00245</name>
</gene>